<protein>
    <recommendedName>
        <fullName evidence="5">Thioredoxin reductase</fullName>
    </recommendedName>
</protein>
<dbReference type="STRING" id="1548018.LS64_12460"/>
<evidence type="ECO:0000313" key="3">
    <source>
        <dbReference type="Proteomes" id="UP000029714"/>
    </source>
</evidence>
<reference evidence="2" key="3">
    <citation type="submission" date="2018-04" db="EMBL/GenBank/DDBJ databases">
        <authorList>
            <person name="Sheh A."/>
            <person name="Shen Z."/>
            <person name="Mannion A.J."/>
            <person name="Fox J.G."/>
        </authorList>
    </citation>
    <scope>NUCLEOTIDE SEQUENCE</scope>
    <source>
        <strain evidence="2">MIT 97-6194</strain>
    </source>
</reference>
<comment type="caution">
    <text evidence="2">The sequence shown here is derived from an EMBL/GenBank/DDBJ whole genome shotgun (WGS) entry which is preliminary data.</text>
</comment>
<dbReference type="OrthoDB" id="5324033at2"/>
<dbReference type="EMBL" id="JRMP02000013">
    <property type="protein sequence ID" value="TLD93618.1"/>
    <property type="molecule type" value="Genomic_DNA"/>
</dbReference>
<evidence type="ECO:0000313" key="2">
    <source>
        <dbReference type="EMBL" id="TLD93618.1"/>
    </source>
</evidence>
<evidence type="ECO:0000313" key="1">
    <source>
        <dbReference type="EMBL" id="MWV68925.1"/>
    </source>
</evidence>
<dbReference type="EMBL" id="QBIU01000001">
    <property type="protein sequence ID" value="MWV68925.1"/>
    <property type="molecule type" value="Genomic_DNA"/>
</dbReference>
<evidence type="ECO:0000313" key="4">
    <source>
        <dbReference type="Proteomes" id="UP000477070"/>
    </source>
</evidence>
<keyword evidence="3" id="KW-1185">Reference proteome</keyword>
<sequence>MSDTYEIYAPNGVILDVDKKTNKIYFKRNKKETGDYTEAYSQALFKAWHIMEDYKNSYKPIYLDPSQVTGQSSTLNAFKSWQTIYLKDPAKGAIAPWTKKEKAYFESLKTKRERYKYLVIRSGIRSAIMDIPLDAIANVNEYGKLINEKYENIYYEINKIENKYEWPSDLIKHEIGISKGMLGNIKAWPKEYTGFSARFIQAYILHIQLTGGDSILSKPGLLGGLYEYGHNIPGYGLVGVHKNKARAKKIEKLAETLKPDKFGMLPYIDEIMGVDWVLDWNVMHDYSTDRKGHKLDEFEELVQNGSLKDPRDSDSTKETREAFDAYKLKTAYFERYDVDIANDKYEDIALTRMDTMLLEAKVMAVTPRQGYPNAPTYYTPEHLEELYKEGKLDKKLDPRIPAIQRDNFPQSLRDEIESYAKKHNIKN</sequence>
<name>A0A347VRW1_9HELI</name>
<reference evidence="1 4" key="4">
    <citation type="submission" date="2019-12" db="EMBL/GenBank/DDBJ databases">
        <title>Multi-Generational Helicobacter saguini Isolates.</title>
        <authorList>
            <person name="Mannion A."/>
            <person name="Shen Z."/>
            <person name="Fox J.G."/>
        </authorList>
    </citation>
    <scope>NUCLEOTIDE SEQUENCE [LARGE SCALE GENOMIC DNA]</scope>
    <source>
        <strain evidence="1">16-048</strain>
        <strain evidence="4">16-048 (F4)</strain>
    </source>
</reference>
<gene>
    <name evidence="1" type="ORF">DCO61_02505</name>
    <name evidence="2" type="ORF">LS64_008285</name>
</gene>
<dbReference type="Proteomes" id="UP000029714">
    <property type="component" value="Unassembled WGS sequence"/>
</dbReference>
<accession>A0A347VRW1</accession>
<evidence type="ECO:0008006" key="5">
    <source>
        <dbReference type="Google" id="ProtNLM"/>
    </source>
</evidence>
<proteinExistence type="predicted"/>
<reference evidence="2 3" key="1">
    <citation type="journal article" date="2014" name="Genome Announc.">
        <title>Draft genome sequences of eight enterohepatic helicobacter species isolated from both laboratory and wild rodents.</title>
        <authorList>
            <person name="Sheh A."/>
            <person name="Shen Z."/>
            <person name="Fox J.G."/>
        </authorList>
    </citation>
    <scope>NUCLEOTIDE SEQUENCE [LARGE SCALE GENOMIC DNA]</scope>
    <source>
        <strain evidence="2 3">MIT 97-6194</strain>
    </source>
</reference>
<dbReference type="RefSeq" id="WP_034573477.1">
    <property type="nucleotide sequence ID" value="NZ_JRMP02000013.1"/>
</dbReference>
<dbReference type="Proteomes" id="UP000477070">
    <property type="component" value="Unassembled WGS sequence"/>
</dbReference>
<reference evidence="2 3" key="2">
    <citation type="journal article" date="2016" name="Infect. Immun.">
        <title>Helicobacter saguini, a Novel Helicobacter Isolated from Cotton-Top Tamarins with Ulcerative Colitis, Has Proinflammatory Properties and Induces Typhlocolitis and Dysplasia in Gnotobiotic IL-10-/- Mice.</title>
        <authorList>
            <person name="Shen Z."/>
            <person name="Mannion A."/>
            <person name="Whary M.T."/>
            <person name="Muthupalani S."/>
            <person name="Sheh A."/>
            <person name="Feng Y."/>
            <person name="Gong G."/>
            <person name="Vandamme P."/>
            <person name="Holcombe H.R."/>
            <person name="Paster B.J."/>
            <person name="Fox J.G."/>
        </authorList>
    </citation>
    <scope>NUCLEOTIDE SEQUENCE [LARGE SCALE GENOMIC DNA]</scope>
    <source>
        <strain evidence="2 3">MIT 97-6194</strain>
    </source>
</reference>
<organism evidence="2 3">
    <name type="scientific">Helicobacter saguini</name>
    <dbReference type="NCBI Taxonomy" id="1548018"/>
    <lineage>
        <taxon>Bacteria</taxon>
        <taxon>Pseudomonadati</taxon>
        <taxon>Campylobacterota</taxon>
        <taxon>Epsilonproteobacteria</taxon>
        <taxon>Campylobacterales</taxon>
        <taxon>Helicobacteraceae</taxon>
        <taxon>Helicobacter</taxon>
    </lineage>
</organism>
<dbReference type="AlphaFoldDB" id="A0A347VRW1"/>